<proteinExistence type="predicted"/>
<dbReference type="Proteomes" id="UP000053825">
    <property type="component" value="Unassembled WGS sequence"/>
</dbReference>
<keyword evidence="2" id="KW-1185">Reference proteome</keyword>
<gene>
    <name evidence="1" type="ORF">WH47_10010</name>
</gene>
<organism evidence="1 2">
    <name type="scientific">Habropoda laboriosa</name>
    <dbReference type="NCBI Taxonomy" id="597456"/>
    <lineage>
        <taxon>Eukaryota</taxon>
        <taxon>Metazoa</taxon>
        <taxon>Ecdysozoa</taxon>
        <taxon>Arthropoda</taxon>
        <taxon>Hexapoda</taxon>
        <taxon>Insecta</taxon>
        <taxon>Pterygota</taxon>
        <taxon>Neoptera</taxon>
        <taxon>Endopterygota</taxon>
        <taxon>Hymenoptera</taxon>
        <taxon>Apocrita</taxon>
        <taxon>Aculeata</taxon>
        <taxon>Apoidea</taxon>
        <taxon>Anthophila</taxon>
        <taxon>Apidae</taxon>
        <taxon>Habropoda</taxon>
    </lineage>
</organism>
<name>A0A0L7R3V7_9HYME</name>
<dbReference type="AlphaFoldDB" id="A0A0L7R3V7"/>
<protein>
    <submittedName>
        <fullName evidence="1">Uncharacterized protein</fullName>
    </submittedName>
</protein>
<evidence type="ECO:0000313" key="2">
    <source>
        <dbReference type="Proteomes" id="UP000053825"/>
    </source>
</evidence>
<sequence>MYNLFFCSKRSPNSDFERGLYYRRLSLASSYILLLRIKKFKKYTWTSVNITGIKYLSKFIQRSVK</sequence>
<accession>A0A0L7R3V7</accession>
<dbReference type="EMBL" id="KQ414663">
    <property type="protein sequence ID" value="KOC65431.1"/>
    <property type="molecule type" value="Genomic_DNA"/>
</dbReference>
<reference evidence="1 2" key="1">
    <citation type="submission" date="2015-07" db="EMBL/GenBank/DDBJ databases">
        <title>The genome of Habropoda laboriosa.</title>
        <authorList>
            <person name="Pan H."/>
            <person name="Kapheim K."/>
        </authorList>
    </citation>
    <scope>NUCLEOTIDE SEQUENCE [LARGE SCALE GENOMIC DNA]</scope>
    <source>
        <strain evidence="1">0110345459</strain>
    </source>
</reference>
<evidence type="ECO:0000313" key="1">
    <source>
        <dbReference type="EMBL" id="KOC65431.1"/>
    </source>
</evidence>